<dbReference type="InterPro" id="IPR011989">
    <property type="entry name" value="ARM-like"/>
</dbReference>
<keyword evidence="1" id="KW-0677">Repeat</keyword>
<protein>
    <submittedName>
        <fullName evidence="3">Nucleolar protein 9</fullName>
    </submittedName>
</protein>
<feature type="region of interest" description="Disordered" evidence="2">
    <location>
        <begin position="594"/>
        <end position="671"/>
    </location>
</feature>
<dbReference type="GO" id="GO:0000472">
    <property type="term" value="P:endonucleolytic cleavage to generate mature 5'-end of SSU-rRNA from (SSU-rRNA, 5.8S rRNA, LSU-rRNA)"/>
    <property type="evidence" value="ECO:0007669"/>
    <property type="project" value="TreeGrafter"/>
</dbReference>
<dbReference type="Proteomes" id="UP000596742">
    <property type="component" value="Unassembled WGS sequence"/>
</dbReference>
<feature type="region of interest" description="Disordered" evidence="2">
    <location>
        <begin position="1"/>
        <end position="21"/>
    </location>
</feature>
<sequence length="671" mass="77273">MGKSRRNKDENDSNFSQKKERVDENTINYYRRVTETLNEGFSTDEDRELFLDNVFNQLEEDGPKVCRLASTSRVLEKLILDAQDKNILQLLKAFSQDWIVLLSDRFGSHVLQKLICQIPRCLSKISNEEDTEDETIYTYFLNLCNFLKDNISDARTDVYASHILRVVLQVLGGVNVGEQVVRSRLSRNQDKDGQDEINMDNFSPSDKFKKVLLKFTKVILSSETLNMEICSATNNPLIQTVLLVLHKVNDQKCQKYLKKLLYIPGLFESNEESLPVIAKDEVGSFMVEQILNLCSGEFYTELYKKLFKGKLLLYAVHPVSNFILQRLITNVKEKEHFEEIFGELCGYLEDMLAVNHLGVVTRLAETCHRLGCNQEKLLRSLKAAFHCLEPVERETKVAPLLLSLTTYEIYYGMTDSDVKKEDETDKEPAKKDPVLTDINYHGSMLLQHLLKFGNPKQMVTSLLELKPVELKNLACNPCGSHVVDAFFQSKTIGEKSREAFVNRIKGQYVDIACNKNGSRTLEMIWKHVNTSQKIAIATELGKQEHKIRGDRFGFFVHKNFGIFQFVQRRKDWEENLNANLKKRKLFEEILGVDSSGNKKKKGSSKSEDNQLKLEDSDNEEEAKTKKPVLYKRKLGYEQTIPGSKKQSKEYQLKDKKMKHLLNEVTGKKKKK</sequence>
<dbReference type="AlphaFoldDB" id="A0A8B6H252"/>
<evidence type="ECO:0000313" key="3">
    <source>
        <dbReference type="EMBL" id="VDI72962.1"/>
    </source>
</evidence>
<dbReference type="GO" id="GO:0005730">
    <property type="term" value="C:nucleolus"/>
    <property type="evidence" value="ECO:0007669"/>
    <property type="project" value="TreeGrafter"/>
</dbReference>
<evidence type="ECO:0000256" key="2">
    <source>
        <dbReference type="SAM" id="MobiDB-lite"/>
    </source>
</evidence>
<organism evidence="3 4">
    <name type="scientific">Mytilus galloprovincialis</name>
    <name type="common">Mediterranean mussel</name>
    <dbReference type="NCBI Taxonomy" id="29158"/>
    <lineage>
        <taxon>Eukaryota</taxon>
        <taxon>Metazoa</taxon>
        <taxon>Spiralia</taxon>
        <taxon>Lophotrochozoa</taxon>
        <taxon>Mollusca</taxon>
        <taxon>Bivalvia</taxon>
        <taxon>Autobranchia</taxon>
        <taxon>Pteriomorphia</taxon>
        <taxon>Mytilida</taxon>
        <taxon>Mytiloidea</taxon>
        <taxon>Mytilidae</taxon>
        <taxon>Mytilinae</taxon>
        <taxon>Mytilus</taxon>
    </lineage>
</organism>
<dbReference type="GO" id="GO:0003723">
    <property type="term" value="F:RNA binding"/>
    <property type="evidence" value="ECO:0007669"/>
    <property type="project" value="InterPro"/>
</dbReference>
<accession>A0A8B6H252</accession>
<comment type="caution">
    <text evidence="3">The sequence shown here is derived from an EMBL/GenBank/DDBJ whole genome shotgun (WGS) entry which is preliminary data.</text>
</comment>
<dbReference type="PANTHER" id="PTHR13102:SF0">
    <property type="entry name" value="NUCLEOLAR PROTEIN 9"/>
    <property type="match status" value="1"/>
</dbReference>
<dbReference type="GO" id="GO:0000447">
    <property type="term" value="P:endonucleolytic cleavage in ITS1 to separate SSU-rRNA from 5.8S rRNA and LSU-rRNA from tricistronic rRNA transcript (SSU-rRNA, 5.8S rRNA, LSU-rRNA)"/>
    <property type="evidence" value="ECO:0007669"/>
    <property type="project" value="TreeGrafter"/>
</dbReference>
<dbReference type="SUPFAM" id="SSF48371">
    <property type="entry name" value="ARM repeat"/>
    <property type="match status" value="1"/>
</dbReference>
<keyword evidence="4" id="KW-1185">Reference proteome</keyword>
<evidence type="ECO:0000256" key="1">
    <source>
        <dbReference type="ARBA" id="ARBA00022737"/>
    </source>
</evidence>
<reference evidence="3" key="1">
    <citation type="submission" date="2018-11" db="EMBL/GenBank/DDBJ databases">
        <authorList>
            <person name="Alioto T."/>
            <person name="Alioto T."/>
        </authorList>
    </citation>
    <scope>NUCLEOTIDE SEQUENCE</scope>
</reference>
<dbReference type="Gene3D" id="1.25.10.10">
    <property type="entry name" value="Leucine-rich Repeat Variant"/>
    <property type="match status" value="2"/>
</dbReference>
<dbReference type="OrthoDB" id="9987665at2759"/>
<gene>
    <name evidence="3" type="ORF">MGAL_10B006589</name>
</gene>
<name>A0A8B6H252_MYTGA</name>
<dbReference type="InterPro" id="IPR001313">
    <property type="entry name" value="Pumilio_RNA-bd_rpt"/>
</dbReference>
<feature type="compositionally biased region" description="Basic and acidic residues" evidence="2">
    <location>
        <begin position="604"/>
        <end position="615"/>
    </location>
</feature>
<dbReference type="GO" id="GO:0000480">
    <property type="term" value="P:endonucleolytic cleavage in 5'-ETS of tricistronic rRNA transcript (SSU-rRNA, 5.8S rRNA, LSU-rRNA)"/>
    <property type="evidence" value="ECO:0007669"/>
    <property type="project" value="TreeGrafter"/>
</dbReference>
<dbReference type="EMBL" id="UYJE01009377">
    <property type="protein sequence ID" value="VDI72962.1"/>
    <property type="molecule type" value="Genomic_DNA"/>
</dbReference>
<feature type="compositionally biased region" description="Basic and acidic residues" evidence="2">
    <location>
        <begin position="7"/>
        <end position="21"/>
    </location>
</feature>
<dbReference type="GO" id="GO:0030688">
    <property type="term" value="C:preribosome, small subunit precursor"/>
    <property type="evidence" value="ECO:0007669"/>
    <property type="project" value="TreeGrafter"/>
</dbReference>
<dbReference type="GO" id="GO:0030686">
    <property type="term" value="C:90S preribosome"/>
    <property type="evidence" value="ECO:0007669"/>
    <property type="project" value="TreeGrafter"/>
</dbReference>
<dbReference type="SMART" id="SM00025">
    <property type="entry name" value="Pumilio"/>
    <property type="match status" value="5"/>
</dbReference>
<dbReference type="PANTHER" id="PTHR13102">
    <property type="entry name" value="NUCLEOLAR PROTEIN 9"/>
    <property type="match status" value="1"/>
</dbReference>
<evidence type="ECO:0000313" key="4">
    <source>
        <dbReference type="Proteomes" id="UP000596742"/>
    </source>
</evidence>
<proteinExistence type="predicted"/>
<dbReference type="GO" id="GO:0000056">
    <property type="term" value="P:ribosomal small subunit export from nucleus"/>
    <property type="evidence" value="ECO:0007669"/>
    <property type="project" value="TreeGrafter"/>
</dbReference>
<dbReference type="InterPro" id="IPR040000">
    <property type="entry name" value="NOP9"/>
</dbReference>
<dbReference type="Pfam" id="PF22493">
    <property type="entry name" value="PUF_NOP9"/>
    <property type="match status" value="1"/>
</dbReference>
<dbReference type="InterPro" id="IPR016024">
    <property type="entry name" value="ARM-type_fold"/>
</dbReference>